<dbReference type="STRING" id="1193518.BN13_10031"/>
<keyword evidence="4" id="KW-1185">Reference proteome</keyword>
<organism evidence="3 4">
    <name type="scientific">Nostocoides jenkinsii Ben 74</name>
    <dbReference type="NCBI Taxonomy" id="1193518"/>
    <lineage>
        <taxon>Bacteria</taxon>
        <taxon>Bacillati</taxon>
        <taxon>Actinomycetota</taxon>
        <taxon>Actinomycetes</taxon>
        <taxon>Micrococcales</taxon>
        <taxon>Intrasporangiaceae</taxon>
        <taxon>Nostocoides</taxon>
    </lineage>
</organism>
<evidence type="ECO:0000259" key="2">
    <source>
        <dbReference type="Pfam" id="PF00775"/>
    </source>
</evidence>
<evidence type="ECO:0000256" key="1">
    <source>
        <dbReference type="SAM" id="MobiDB-lite"/>
    </source>
</evidence>
<dbReference type="InterPro" id="IPR006311">
    <property type="entry name" value="TAT_signal"/>
</dbReference>
<gene>
    <name evidence="3" type="ORF">BN13_10031</name>
</gene>
<dbReference type="RefSeq" id="WP_048543453.1">
    <property type="nucleotide sequence ID" value="NZ_HF571038.1"/>
</dbReference>
<dbReference type="GO" id="GO:0016702">
    <property type="term" value="F:oxidoreductase activity, acting on single donors with incorporation of molecular oxygen, incorporation of two atoms of oxygen"/>
    <property type="evidence" value="ECO:0007669"/>
    <property type="project" value="InterPro"/>
</dbReference>
<dbReference type="CDD" id="cd03457">
    <property type="entry name" value="intradiol_dioxygenase_like"/>
    <property type="match status" value="1"/>
</dbReference>
<dbReference type="AlphaFoldDB" id="A0A077M988"/>
<dbReference type="GO" id="GO:0008199">
    <property type="term" value="F:ferric iron binding"/>
    <property type="evidence" value="ECO:0007669"/>
    <property type="project" value="InterPro"/>
</dbReference>
<evidence type="ECO:0000313" key="3">
    <source>
        <dbReference type="EMBL" id="CCI51293.1"/>
    </source>
</evidence>
<keyword evidence="3" id="KW-0223">Dioxygenase</keyword>
<dbReference type="PROSITE" id="PS51318">
    <property type="entry name" value="TAT"/>
    <property type="match status" value="1"/>
</dbReference>
<keyword evidence="3" id="KW-0560">Oxidoreductase</keyword>
<dbReference type="PANTHER" id="PTHR34315">
    <property type="match status" value="1"/>
</dbReference>
<feature type="region of interest" description="Disordered" evidence="1">
    <location>
        <begin position="53"/>
        <end position="109"/>
    </location>
</feature>
<evidence type="ECO:0000313" key="4">
    <source>
        <dbReference type="Proteomes" id="UP000035720"/>
    </source>
</evidence>
<dbReference type="Gene3D" id="2.60.130.10">
    <property type="entry name" value="Aromatic compound dioxygenase"/>
    <property type="match status" value="1"/>
</dbReference>
<name>A0A077M988_9MICO</name>
<proteinExistence type="predicted"/>
<comment type="caution">
    <text evidence="3">The sequence shown here is derived from an EMBL/GenBank/DDBJ whole genome shotgun (WGS) entry which is preliminary data.</text>
</comment>
<feature type="compositionally biased region" description="Low complexity" evidence="1">
    <location>
        <begin position="53"/>
        <end position="84"/>
    </location>
</feature>
<reference evidence="3 4" key="1">
    <citation type="journal article" date="2013" name="ISME J.">
        <title>A metabolic model for members of the genus Tetrasphaera involved in enhanced biological phosphorus removal.</title>
        <authorList>
            <person name="Kristiansen R."/>
            <person name="Nguyen H.T.T."/>
            <person name="Saunders A.M."/>
            <person name="Nielsen J.L."/>
            <person name="Wimmer R."/>
            <person name="Le V.Q."/>
            <person name="McIlroy S.J."/>
            <person name="Petrovski S."/>
            <person name="Seviour R.J."/>
            <person name="Calteau A."/>
            <person name="Nielsen K.L."/>
            <person name="Nielsen P.H."/>
        </authorList>
    </citation>
    <scope>NUCLEOTIDE SEQUENCE [LARGE SCALE GENOMIC DNA]</scope>
    <source>
        <strain evidence="3 4">Ben 74</strain>
    </source>
</reference>
<dbReference type="Pfam" id="PF00775">
    <property type="entry name" value="Dioxygenase_C"/>
    <property type="match status" value="1"/>
</dbReference>
<dbReference type="SUPFAM" id="SSF49482">
    <property type="entry name" value="Aromatic compound dioxygenase"/>
    <property type="match status" value="1"/>
</dbReference>
<dbReference type="EMBL" id="CAJC01000001">
    <property type="protein sequence ID" value="CCI51293.1"/>
    <property type="molecule type" value="Genomic_DNA"/>
</dbReference>
<sequence>MDQPSFEGRPLPRPEEEVFDQGLAFDLETMNRRRALRYLGIGASAAALAACGGTTDSASTSSTSAVGASSSSSTSTTTSTTASGDLTEIPDETAGPYPGDGSNGPNVLTEDGVVRQDITTSFGDYSGTAEGVPATIELTILDMANGNAAFAGVAVYVWHCNRDGNYSLYSDGITDQNYLRGVQVADDSGKVSFTSIFPACYSGRWPHIHFEVYPDQASITDSSKAIATSQIAIPQAQCEEVYATTGYEQSVTNLSQLSLATDNVFSDDSGATQLATMSGSVDKGYTIALTAAVDTTTEPTGGSAPK</sequence>
<protein>
    <submittedName>
        <fullName evidence="3">Intradiol ring-cleavage dioxygenase</fullName>
    </submittedName>
</protein>
<dbReference type="PANTHER" id="PTHR34315:SF1">
    <property type="entry name" value="INTRADIOL RING-CLEAVAGE DIOXYGENASES DOMAIN-CONTAINING PROTEIN-RELATED"/>
    <property type="match status" value="1"/>
</dbReference>
<feature type="domain" description="Intradiol ring-cleavage dioxygenases" evidence="2">
    <location>
        <begin position="126"/>
        <end position="203"/>
    </location>
</feature>
<accession>A0A077M988</accession>
<dbReference type="InterPro" id="IPR015889">
    <property type="entry name" value="Intradiol_dOase_core"/>
</dbReference>
<dbReference type="Proteomes" id="UP000035720">
    <property type="component" value="Unassembled WGS sequence"/>
</dbReference>
<dbReference type="InterPro" id="IPR000627">
    <property type="entry name" value="Intradiol_dOase_C"/>
</dbReference>